<evidence type="ECO:0000256" key="6">
    <source>
        <dbReference type="RuleBase" id="RU364147"/>
    </source>
</evidence>
<dbReference type="InterPro" id="IPR019404">
    <property type="entry name" value="Mediator_Med11"/>
</dbReference>
<protein>
    <recommendedName>
        <fullName evidence="3 6">Mediator of RNA polymerase II transcription subunit 11</fullName>
    </recommendedName>
    <alternativeName>
        <fullName evidence="5 6">Mediator complex subunit 11</fullName>
    </alternativeName>
</protein>
<comment type="similarity">
    <text evidence="2 6">Belongs to the Mediator complex subunit 11 family.</text>
</comment>
<proteinExistence type="inferred from homology"/>
<comment type="subcellular location">
    <subcellularLocation>
        <location evidence="1 6">Nucleus</location>
    </subcellularLocation>
</comment>
<dbReference type="Gene3D" id="1.10.287.3490">
    <property type="match status" value="1"/>
</dbReference>
<evidence type="ECO:0000256" key="7">
    <source>
        <dbReference type="SAM" id="Coils"/>
    </source>
</evidence>
<keyword evidence="10" id="KW-1185">Reference proteome</keyword>
<keyword evidence="7" id="KW-0175">Coiled coil</keyword>
<keyword evidence="6" id="KW-0805">Transcription regulation</keyword>
<dbReference type="OrthoDB" id="5418434at2759"/>
<evidence type="ECO:0000256" key="1">
    <source>
        <dbReference type="ARBA" id="ARBA00004123"/>
    </source>
</evidence>
<comment type="function">
    <text evidence="6">Component of the Mediator complex, a coactivator involved in the regulated transcription of nearly all RNA polymerase II-dependent genes. Mediator functions as a bridge to convey information from gene-specific regulatory proteins to the basal RNA polymerase II transcription machinery. Mediator is recruited to promoters by direct interactions with regulatory proteins and serves as a scaffold for the assembly of a functional pre-initiation complex with RNA polymerase II and the general transcription factors.</text>
</comment>
<dbReference type="STRING" id="2018661.A0A2A2L830"/>
<evidence type="ECO:0000256" key="2">
    <source>
        <dbReference type="ARBA" id="ARBA00008186"/>
    </source>
</evidence>
<comment type="caution">
    <text evidence="9">The sequence shown here is derived from an EMBL/GenBank/DDBJ whole genome shotgun (WGS) entry which is preliminary data.</text>
</comment>
<feature type="coiled-coil region" evidence="7">
    <location>
        <begin position="10"/>
        <end position="66"/>
    </location>
</feature>
<comment type="subunit">
    <text evidence="6">Component of the Mediator complex.</text>
</comment>
<evidence type="ECO:0000313" key="10">
    <source>
        <dbReference type="Proteomes" id="UP000218231"/>
    </source>
</evidence>
<keyword evidence="4 6" id="KW-0539">Nucleus</keyword>
<dbReference type="AlphaFoldDB" id="A0A2A2L830"/>
<dbReference type="GO" id="GO:0006357">
    <property type="term" value="P:regulation of transcription by RNA polymerase II"/>
    <property type="evidence" value="ECO:0007669"/>
    <property type="project" value="InterPro"/>
</dbReference>
<feature type="compositionally biased region" description="Polar residues" evidence="8">
    <location>
        <begin position="125"/>
        <end position="136"/>
    </location>
</feature>
<sequence length="136" mass="15157">MSFYEPTPTLQQRLQTIANVEKKIDELLLNAQSCISELTKDKQISKQKMEESSQSFRRTLNTIESELGAQLQYLAHVCVGAAHQGSTFASEKNTALAECTVRDLHEELQRLVGKHFYSEPAEQNPGESGNQPSTSS</sequence>
<reference evidence="9 10" key="1">
    <citation type="journal article" date="2017" name="Curr. Biol.">
        <title>Genome architecture and evolution of a unichromosomal asexual nematode.</title>
        <authorList>
            <person name="Fradin H."/>
            <person name="Zegar C."/>
            <person name="Gutwein M."/>
            <person name="Lucas J."/>
            <person name="Kovtun M."/>
            <person name="Corcoran D."/>
            <person name="Baugh L.R."/>
            <person name="Kiontke K."/>
            <person name="Gunsalus K."/>
            <person name="Fitch D.H."/>
            <person name="Piano F."/>
        </authorList>
    </citation>
    <scope>NUCLEOTIDE SEQUENCE [LARGE SCALE GENOMIC DNA]</scope>
    <source>
        <strain evidence="9">PF1309</strain>
    </source>
</reference>
<gene>
    <name evidence="6" type="primary">MED11</name>
    <name evidence="9" type="ORF">WR25_11265</name>
</gene>
<dbReference type="GO" id="GO:0003712">
    <property type="term" value="F:transcription coregulator activity"/>
    <property type="evidence" value="ECO:0007669"/>
    <property type="project" value="InterPro"/>
</dbReference>
<evidence type="ECO:0000256" key="5">
    <source>
        <dbReference type="ARBA" id="ARBA00032011"/>
    </source>
</evidence>
<evidence type="ECO:0000256" key="4">
    <source>
        <dbReference type="ARBA" id="ARBA00023242"/>
    </source>
</evidence>
<dbReference type="Proteomes" id="UP000218231">
    <property type="component" value="Unassembled WGS sequence"/>
</dbReference>
<feature type="region of interest" description="Disordered" evidence="8">
    <location>
        <begin position="113"/>
        <end position="136"/>
    </location>
</feature>
<keyword evidence="6" id="KW-0804">Transcription</keyword>
<dbReference type="Pfam" id="PF10280">
    <property type="entry name" value="Med11"/>
    <property type="match status" value="1"/>
</dbReference>
<evidence type="ECO:0000256" key="3">
    <source>
        <dbReference type="ARBA" id="ARBA00019621"/>
    </source>
</evidence>
<name>A0A2A2L830_9BILA</name>
<evidence type="ECO:0000313" key="9">
    <source>
        <dbReference type="EMBL" id="PAV82421.1"/>
    </source>
</evidence>
<dbReference type="PANTHER" id="PTHR22890">
    <property type="entry name" value="MEDIATOR OF RNA POLYMERASE II TRANSCRIPTION SUBUNIT 11"/>
    <property type="match status" value="1"/>
</dbReference>
<accession>A0A2A2L830</accession>
<keyword evidence="6" id="KW-0010">Activator</keyword>
<dbReference type="EMBL" id="LIAE01007049">
    <property type="protein sequence ID" value="PAV82421.1"/>
    <property type="molecule type" value="Genomic_DNA"/>
</dbReference>
<evidence type="ECO:0000256" key="8">
    <source>
        <dbReference type="SAM" id="MobiDB-lite"/>
    </source>
</evidence>
<dbReference type="GO" id="GO:0016592">
    <property type="term" value="C:mediator complex"/>
    <property type="evidence" value="ECO:0007669"/>
    <property type="project" value="InterPro"/>
</dbReference>
<organism evidence="9 10">
    <name type="scientific">Diploscapter pachys</name>
    <dbReference type="NCBI Taxonomy" id="2018661"/>
    <lineage>
        <taxon>Eukaryota</taxon>
        <taxon>Metazoa</taxon>
        <taxon>Ecdysozoa</taxon>
        <taxon>Nematoda</taxon>
        <taxon>Chromadorea</taxon>
        <taxon>Rhabditida</taxon>
        <taxon>Rhabditina</taxon>
        <taxon>Rhabditomorpha</taxon>
        <taxon>Rhabditoidea</taxon>
        <taxon>Rhabditidae</taxon>
        <taxon>Diploscapter</taxon>
    </lineage>
</organism>